<dbReference type="SMR" id="A0A6P1E5J4"/>
<accession>A0A6P1E5J4</accession>
<reference evidence="2 3" key="1">
    <citation type="submission" date="2019-12" db="EMBL/GenBank/DDBJ databases">
        <title>Lactobacillus hilgardii FLUB.</title>
        <authorList>
            <person name="Gustaw K."/>
        </authorList>
    </citation>
    <scope>NUCLEOTIDE SEQUENCE [LARGE SCALE GENOMIC DNA]</scope>
    <source>
        <strain evidence="2 3">FLUB</strain>
    </source>
</reference>
<dbReference type="Gene3D" id="3.90.190.10">
    <property type="entry name" value="Protein tyrosine phosphatase superfamily"/>
    <property type="match status" value="1"/>
</dbReference>
<dbReference type="Pfam" id="PF13350">
    <property type="entry name" value="Y_phosphatase3"/>
    <property type="match status" value="1"/>
</dbReference>
<dbReference type="GeneID" id="69057985"/>
<comment type="similarity">
    <text evidence="1">Belongs to the protein-tyrosine phosphatase family.</text>
</comment>
<dbReference type="SUPFAM" id="SSF52799">
    <property type="entry name" value="(Phosphotyrosine protein) phosphatases II"/>
    <property type="match status" value="1"/>
</dbReference>
<organism evidence="2 3">
    <name type="scientific">Lentilactobacillus hilgardii</name>
    <name type="common">Lactobacillus hilgardii</name>
    <dbReference type="NCBI Taxonomy" id="1588"/>
    <lineage>
        <taxon>Bacteria</taxon>
        <taxon>Bacillati</taxon>
        <taxon>Bacillota</taxon>
        <taxon>Bacilli</taxon>
        <taxon>Lactobacillales</taxon>
        <taxon>Lactobacillaceae</taxon>
        <taxon>Lentilactobacillus</taxon>
    </lineage>
</organism>
<evidence type="ECO:0000256" key="1">
    <source>
        <dbReference type="ARBA" id="ARBA00009580"/>
    </source>
</evidence>
<dbReference type="InterPro" id="IPR016130">
    <property type="entry name" value="Tyr_Pase_AS"/>
</dbReference>
<name>A0A6P1E5J4_LENHI</name>
<evidence type="ECO:0000313" key="3">
    <source>
        <dbReference type="Proteomes" id="UP000465035"/>
    </source>
</evidence>
<proteinExistence type="inferred from homology"/>
<gene>
    <name evidence="2" type="ORF">GQR93_06400</name>
</gene>
<evidence type="ECO:0000313" key="2">
    <source>
        <dbReference type="EMBL" id="QHB51839.1"/>
    </source>
</evidence>
<protein>
    <submittedName>
        <fullName evidence="2">Protein-tyrosine-phosphatase</fullName>
    </submittedName>
</protein>
<dbReference type="InterPro" id="IPR026893">
    <property type="entry name" value="Tyr/Ser_Pase_IphP-type"/>
</dbReference>
<dbReference type="RefSeq" id="WP_003553495.1">
    <property type="nucleotide sequence ID" value="NZ_CABKOL010000102.1"/>
</dbReference>
<dbReference type="InterPro" id="IPR029021">
    <property type="entry name" value="Prot-tyrosine_phosphatase-like"/>
</dbReference>
<sequence>MAVELTNFRTLGGYPAADGRIKDGLLYRGGQIADLDQNQILYLKDKLAISRVVDFRSQAERKQYPDSVWGGVDYDAIDVLVDAKKSGVSIEGMINNAGDISQVMLATYAQLVTSPSAQKGYHQFMTALVDDPKPTFFHCFAGKDRTGVAAALILKTAGVSDNDIFEDYLKTNESRKKANKQIIHQLADKLTTGQQKALSQALVVDRRYLQHFFVTINQQYGHFENYLKEGLGLEKGFISEFRHQYVV</sequence>
<dbReference type="AlphaFoldDB" id="A0A6P1E5J4"/>
<dbReference type="PANTHER" id="PTHR31126">
    <property type="entry name" value="TYROSINE-PROTEIN PHOSPHATASE"/>
    <property type="match status" value="1"/>
</dbReference>
<dbReference type="Proteomes" id="UP000465035">
    <property type="component" value="Chromosome"/>
</dbReference>
<dbReference type="EMBL" id="CP047121">
    <property type="protein sequence ID" value="QHB51839.1"/>
    <property type="molecule type" value="Genomic_DNA"/>
</dbReference>
<dbReference type="PANTHER" id="PTHR31126:SF1">
    <property type="entry name" value="TYROSINE SPECIFIC PROTEIN PHOSPHATASES DOMAIN-CONTAINING PROTEIN"/>
    <property type="match status" value="1"/>
</dbReference>
<dbReference type="GO" id="GO:0004721">
    <property type="term" value="F:phosphoprotein phosphatase activity"/>
    <property type="evidence" value="ECO:0007669"/>
    <property type="project" value="InterPro"/>
</dbReference>
<dbReference type="PROSITE" id="PS00383">
    <property type="entry name" value="TYR_PHOSPHATASE_1"/>
    <property type="match status" value="1"/>
</dbReference>